<dbReference type="GO" id="GO:0016491">
    <property type="term" value="F:oxidoreductase activity"/>
    <property type="evidence" value="ECO:0007669"/>
    <property type="project" value="UniProtKB-KW"/>
</dbReference>
<dbReference type="Proteomes" id="UP000009168">
    <property type="component" value="Unassembled WGS sequence"/>
</dbReference>
<dbReference type="eggNOG" id="KOG1199">
    <property type="taxonomic scope" value="Eukaryota"/>
</dbReference>
<dbReference type="RefSeq" id="XP_001012678.1">
    <property type="nucleotide sequence ID" value="XM_001012678.1"/>
</dbReference>
<dbReference type="PRINTS" id="PR00080">
    <property type="entry name" value="SDRFAMILY"/>
</dbReference>
<dbReference type="Pfam" id="PF00106">
    <property type="entry name" value="adh_short"/>
    <property type="match status" value="1"/>
</dbReference>
<keyword evidence="1" id="KW-0560">Oxidoreductase</keyword>
<dbReference type="KEGG" id="tet:TTHERM_00085310"/>
<protein>
    <submittedName>
        <fullName evidence="3">Enoyl-(Acyl carrier) reductase</fullName>
    </submittedName>
</protein>
<gene>
    <name evidence="3" type="ORF">TTHERM_00085310</name>
</gene>
<evidence type="ECO:0000256" key="1">
    <source>
        <dbReference type="ARBA" id="ARBA00023002"/>
    </source>
</evidence>
<dbReference type="GeneID" id="7824260"/>
<reference evidence="4" key="1">
    <citation type="journal article" date="2006" name="PLoS Biol.">
        <title>Macronuclear genome sequence of the ciliate Tetrahymena thermophila, a model eukaryote.</title>
        <authorList>
            <person name="Eisen J.A."/>
            <person name="Coyne R.S."/>
            <person name="Wu M."/>
            <person name="Wu D."/>
            <person name="Thiagarajan M."/>
            <person name="Wortman J.R."/>
            <person name="Badger J.H."/>
            <person name="Ren Q."/>
            <person name="Amedeo P."/>
            <person name="Jones K.M."/>
            <person name="Tallon L.J."/>
            <person name="Delcher A.L."/>
            <person name="Salzberg S.L."/>
            <person name="Silva J.C."/>
            <person name="Haas B.J."/>
            <person name="Majoros W.H."/>
            <person name="Farzad M."/>
            <person name="Carlton J.M."/>
            <person name="Smith R.K. Jr."/>
            <person name="Garg J."/>
            <person name="Pearlman R.E."/>
            <person name="Karrer K.M."/>
            <person name="Sun L."/>
            <person name="Manning G."/>
            <person name="Elde N.C."/>
            <person name="Turkewitz A.P."/>
            <person name="Asai D.J."/>
            <person name="Wilkes D.E."/>
            <person name="Wang Y."/>
            <person name="Cai H."/>
            <person name="Collins K."/>
            <person name="Stewart B.A."/>
            <person name="Lee S.R."/>
            <person name="Wilamowska K."/>
            <person name="Weinberg Z."/>
            <person name="Ruzzo W.L."/>
            <person name="Wloga D."/>
            <person name="Gaertig J."/>
            <person name="Frankel J."/>
            <person name="Tsao C.-C."/>
            <person name="Gorovsky M.A."/>
            <person name="Keeling P.J."/>
            <person name="Waller R.F."/>
            <person name="Patron N.J."/>
            <person name="Cherry J.M."/>
            <person name="Stover N.A."/>
            <person name="Krieger C.J."/>
            <person name="del Toro C."/>
            <person name="Ryder H.F."/>
            <person name="Williamson S.C."/>
            <person name="Barbeau R.A."/>
            <person name="Hamilton E.P."/>
            <person name="Orias E."/>
        </authorList>
    </citation>
    <scope>NUCLEOTIDE SEQUENCE [LARGE SCALE GENOMIC DNA]</scope>
    <source>
        <strain evidence="4">SB210</strain>
    </source>
</reference>
<name>Q236R7_TETTS</name>
<comment type="similarity">
    <text evidence="2">Belongs to the short-chain dehydrogenases/reductases (SDR) family.</text>
</comment>
<dbReference type="PANTHER" id="PTHR43658">
    <property type="entry name" value="SHORT-CHAIN DEHYDROGENASE/REDUCTASE"/>
    <property type="match status" value="1"/>
</dbReference>
<dbReference type="InParanoid" id="Q236R7"/>
<dbReference type="AlphaFoldDB" id="Q236R7"/>
<dbReference type="EMBL" id="GG662749">
    <property type="protein sequence ID" value="EAR92433.1"/>
    <property type="molecule type" value="Genomic_DNA"/>
</dbReference>
<evidence type="ECO:0000256" key="2">
    <source>
        <dbReference type="RuleBase" id="RU000363"/>
    </source>
</evidence>
<accession>Q236R7</accession>
<organism evidence="3 4">
    <name type="scientific">Tetrahymena thermophila (strain SB210)</name>
    <dbReference type="NCBI Taxonomy" id="312017"/>
    <lineage>
        <taxon>Eukaryota</taxon>
        <taxon>Sar</taxon>
        <taxon>Alveolata</taxon>
        <taxon>Ciliophora</taxon>
        <taxon>Intramacronucleata</taxon>
        <taxon>Oligohymenophorea</taxon>
        <taxon>Hymenostomatida</taxon>
        <taxon>Tetrahymenina</taxon>
        <taxon>Tetrahymenidae</taxon>
        <taxon>Tetrahymena</taxon>
    </lineage>
</organism>
<dbReference type="STRING" id="312017.Q236R7"/>
<dbReference type="HOGENOM" id="CLU_010194_42_0_1"/>
<evidence type="ECO:0000313" key="4">
    <source>
        <dbReference type="Proteomes" id="UP000009168"/>
    </source>
</evidence>
<dbReference type="Gene3D" id="3.40.50.720">
    <property type="entry name" value="NAD(P)-binding Rossmann-like Domain"/>
    <property type="match status" value="1"/>
</dbReference>
<dbReference type="InterPro" id="IPR020904">
    <property type="entry name" value="Sc_DH/Rdtase_CS"/>
</dbReference>
<dbReference type="PRINTS" id="PR00081">
    <property type="entry name" value="GDHRDH"/>
</dbReference>
<dbReference type="PANTHER" id="PTHR43658:SF8">
    <property type="entry name" value="17-BETA-HYDROXYSTEROID DEHYDROGENASE 14-RELATED"/>
    <property type="match status" value="1"/>
</dbReference>
<evidence type="ECO:0000313" key="3">
    <source>
        <dbReference type="EMBL" id="EAR92433.1"/>
    </source>
</evidence>
<dbReference type="OrthoDB" id="1274115at2759"/>
<dbReference type="OMA" id="TAPIEDM"/>
<dbReference type="InterPro" id="IPR002347">
    <property type="entry name" value="SDR_fam"/>
</dbReference>
<dbReference type="PROSITE" id="PS00061">
    <property type="entry name" value="ADH_SHORT"/>
    <property type="match status" value="1"/>
</dbReference>
<dbReference type="SUPFAM" id="SSF51735">
    <property type="entry name" value="NAD(P)-binding Rossmann-fold domains"/>
    <property type="match status" value="1"/>
</dbReference>
<sequence length="254" mass="28030">MKIDQDLVVFITGAASGLGFQTAKDLLDRGAKCFLTDRDSIDHEFLQRYSADKVVFRNLDITNEEDIKKAVQECVKYFGHIDALLNSAGIATMQFVTDDSFNTKTITNIFNINVVGGLNTSKYVALQMVKQQKENQKSKDYLIINVSSAAANGAPSGLSIYGATKGAILAMTLPMARDLGKYGIRVVCISPGYFNTKMGKSTPKQLYDFMARMNCLGRNGEPQEFSQAVQGVMECQFLTGTHFYLDSCYASPHF</sequence>
<dbReference type="InterPro" id="IPR036291">
    <property type="entry name" value="NAD(P)-bd_dom_sf"/>
</dbReference>
<keyword evidence="4" id="KW-1185">Reference proteome</keyword>
<proteinExistence type="inferred from homology"/>